<evidence type="ECO:0000256" key="5">
    <source>
        <dbReference type="ARBA" id="ARBA00022729"/>
    </source>
</evidence>
<proteinExistence type="inferred from homology"/>
<organism evidence="7 8">
    <name type="scientific">Genlisea aurea</name>
    <dbReference type="NCBI Taxonomy" id="192259"/>
    <lineage>
        <taxon>Eukaryota</taxon>
        <taxon>Viridiplantae</taxon>
        <taxon>Streptophyta</taxon>
        <taxon>Embryophyta</taxon>
        <taxon>Tracheophyta</taxon>
        <taxon>Spermatophyta</taxon>
        <taxon>Magnoliopsida</taxon>
        <taxon>eudicotyledons</taxon>
        <taxon>Gunneridae</taxon>
        <taxon>Pentapetalae</taxon>
        <taxon>asterids</taxon>
        <taxon>lamiids</taxon>
        <taxon>Lamiales</taxon>
        <taxon>Lentibulariaceae</taxon>
        <taxon>Genlisea</taxon>
    </lineage>
</organism>
<evidence type="ECO:0000256" key="6">
    <source>
        <dbReference type="RuleBase" id="RU367044"/>
    </source>
</evidence>
<keyword evidence="5" id="KW-0732">Signal</keyword>
<dbReference type="Proteomes" id="UP000015453">
    <property type="component" value="Unassembled WGS sequence"/>
</dbReference>
<keyword evidence="4 6" id="KW-0964">Secreted</keyword>
<protein>
    <recommendedName>
        <fullName evidence="6">S-protein homolog</fullName>
    </recommendedName>
</protein>
<evidence type="ECO:0000256" key="4">
    <source>
        <dbReference type="ARBA" id="ARBA00022525"/>
    </source>
</evidence>
<comment type="subcellular location">
    <subcellularLocation>
        <location evidence="1 6">Secreted</location>
    </subcellularLocation>
</comment>
<evidence type="ECO:0000256" key="1">
    <source>
        <dbReference type="ARBA" id="ARBA00004613"/>
    </source>
</evidence>
<comment type="caution">
    <text evidence="7">The sequence shown here is derived from an EMBL/GenBank/DDBJ whole genome shotgun (WGS) entry which is preliminary data.</text>
</comment>
<dbReference type="Pfam" id="PF05938">
    <property type="entry name" value="Self-incomp_S1"/>
    <property type="match status" value="1"/>
</dbReference>
<evidence type="ECO:0000256" key="3">
    <source>
        <dbReference type="ARBA" id="ARBA00022471"/>
    </source>
</evidence>
<dbReference type="PANTHER" id="PTHR31232:SF155">
    <property type="entry name" value="PLANT SELF-INCOMPATIBILITY PROTEIN S1 FAMILY"/>
    <property type="match status" value="1"/>
</dbReference>
<accession>S8CQI5</accession>
<keyword evidence="8" id="KW-1185">Reference proteome</keyword>
<dbReference type="GO" id="GO:0005576">
    <property type="term" value="C:extracellular region"/>
    <property type="evidence" value="ECO:0007669"/>
    <property type="project" value="UniProtKB-SubCell"/>
</dbReference>
<dbReference type="EMBL" id="AUSU01002131">
    <property type="protein sequence ID" value="EPS69414.1"/>
    <property type="molecule type" value="Genomic_DNA"/>
</dbReference>
<reference evidence="7 8" key="1">
    <citation type="journal article" date="2013" name="BMC Genomics">
        <title>The miniature genome of a carnivorous plant Genlisea aurea contains a low number of genes and short non-coding sequences.</title>
        <authorList>
            <person name="Leushkin E.V."/>
            <person name="Sutormin R.A."/>
            <person name="Nabieva E.R."/>
            <person name="Penin A.A."/>
            <person name="Kondrashov A.S."/>
            <person name="Logacheva M.D."/>
        </authorList>
    </citation>
    <scope>NUCLEOTIDE SEQUENCE [LARGE SCALE GENOMIC DNA]</scope>
</reference>
<dbReference type="AlphaFoldDB" id="S8CQI5"/>
<evidence type="ECO:0000256" key="2">
    <source>
        <dbReference type="ARBA" id="ARBA00005581"/>
    </source>
</evidence>
<dbReference type="OrthoDB" id="1848419at2759"/>
<name>S8CQI5_9LAMI</name>
<dbReference type="PANTHER" id="PTHR31232">
    <property type="match status" value="1"/>
</dbReference>
<sequence>MAAFTSVVGRKCWATNKYQVGVMNDLGDPNVLYVQCASKDDHFSNTTVPNAGIFHWSFCDSFTGSTLFWCTLTWNGVSTSFQSFNDFTRARCKRCIWIARTDGVYFSPTFPPAHETWAYAW</sequence>
<gene>
    <name evidence="7" type="ORF">M569_05355</name>
</gene>
<evidence type="ECO:0000313" key="8">
    <source>
        <dbReference type="Proteomes" id="UP000015453"/>
    </source>
</evidence>
<comment type="similarity">
    <text evidence="2 6">Belongs to the plant self-incompatibility (S1) protein family.</text>
</comment>
<evidence type="ECO:0000313" key="7">
    <source>
        <dbReference type="EMBL" id="EPS69414.1"/>
    </source>
</evidence>
<dbReference type="GO" id="GO:0060320">
    <property type="term" value="P:rejection of self pollen"/>
    <property type="evidence" value="ECO:0007669"/>
    <property type="project" value="UniProtKB-KW"/>
</dbReference>
<keyword evidence="3 6" id="KW-0713">Self-incompatibility</keyword>
<dbReference type="InterPro" id="IPR010264">
    <property type="entry name" value="Self-incomp_S1"/>
</dbReference>